<evidence type="ECO:0000313" key="1">
    <source>
        <dbReference type="EMBL" id="KAJ7979757.1"/>
    </source>
</evidence>
<gene>
    <name evidence="1" type="ORF">O6P43_003121</name>
</gene>
<dbReference type="Gene3D" id="3.40.50.300">
    <property type="entry name" value="P-loop containing nucleotide triphosphate hydrolases"/>
    <property type="match status" value="1"/>
</dbReference>
<dbReference type="GO" id="GO:0004386">
    <property type="term" value="F:helicase activity"/>
    <property type="evidence" value="ECO:0007669"/>
    <property type="project" value="UniProtKB-KW"/>
</dbReference>
<comment type="caution">
    <text evidence="1">The sequence shown here is derived from an EMBL/GenBank/DDBJ whole genome shotgun (WGS) entry which is preliminary data.</text>
</comment>
<evidence type="ECO:0000313" key="2">
    <source>
        <dbReference type="Proteomes" id="UP001163823"/>
    </source>
</evidence>
<dbReference type="EMBL" id="JARAOO010000002">
    <property type="protein sequence ID" value="KAJ7979757.1"/>
    <property type="molecule type" value="Genomic_DNA"/>
</dbReference>
<dbReference type="AlphaFoldDB" id="A0AAD7QE50"/>
<accession>A0AAD7QE50</accession>
<keyword evidence="1" id="KW-0347">Helicase</keyword>
<keyword evidence="1" id="KW-0547">Nucleotide-binding</keyword>
<dbReference type="KEGG" id="qsa:O6P43_003121"/>
<dbReference type="Proteomes" id="UP001163823">
    <property type="component" value="Chromosome 2"/>
</dbReference>
<name>A0AAD7QE50_QUISA</name>
<dbReference type="SUPFAM" id="SSF52540">
    <property type="entry name" value="P-loop containing nucleoside triphosphate hydrolases"/>
    <property type="match status" value="1"/>
</dbReference>
<keyword evidence="1" id="KW-0067">ATP-binding</keyword>
<reference evidence="1" key="1">
    <citation type="journal article" date="2023" name="Science">
        <title>Elucidation of the pathway for biosynthesis of saponin adjuvants from the soapbark tree.</title>
        <authorList>
            <person name="Reed J."/>
            <person name="Orme A."/>
            <person name="El-Demerdash A."/>
            <person name="Owen C."/>
            <person name="Martin L.B.B."/>
            <person name="Misra R.C."/>
            <person name="Kikuchi S."/>
            <person name="Rejzek M."/>
            <person name="Martin A.C."/>
            <person name="Harkess A."/>
            <person name="Leebens-Mack J."/>
            <person name="Louveau T."/>
            <person name="Stephenson M.J."/>
            <person name="Osbourn A."/>
        </authorList>
    </citation>
    <scope>NUCLEOTIDE SEQUENCE</scope>
    <source>
        <strain evidence="1">S10</strain>
    </source>
</reference>
<keyword evidence="1" id="KW-0378">Hydrolase</keyword>
<keyword evidence="2" id="KW-1185">Reference proteome</keyword>
<organism evidence="1 2">
    <name type="scientific">Quillaja saponaria</name>
    <name type="common">Soap bark tree</name>
    <dbReference type="NCBI Taxonomy" id="32244"/>
    <lineage>
        <taxon>Eukaryota</taxon>
        <taxon>Viridiplantae</taxon>
        <taxon>Streptophyta</taxon>
        <taxon>Embryophyta</taxon>
        <taxon>Tracheophyta</taxon>
        <taxon>Spermatophyta</taxon>
        <taxon>Magnoliopsida</taxon>
        <taxon>eudicotyledons</taxon>
        <taxon>Gunneridae</taxon>
        <taxon>Pentapetalae</taxon>
        <taxon>rosids</taxon>
        <taxon>fabids</taxon>
        <taxon>Fabales</taxon>
        <taxon>Quillajaceae</taxon>
        <taxon>Quillaja</taxon>
    </lineage>
</organism>
<protein>
    <submittedName>
        <fullName evidence="1">DEAD-box ATP-dependent RNA helicase 13-like protein</fullName>
    </submittedName>
</protein>
<proteinExistence type="predicted"/>
<dbReference type="InterPro" id="IPR027417">
    <property type="entry name" value="P-loop_NTPase"/>
</dbReference>
<sequence>MGRLRENDHGMLVATDIAARGLDPGVRTIVHYQLPHAADVNSSPLNRIELYDPYHESYDYDNYASTLQHFHLRGHSRGMLFTET</sequence>